<reference evidence="2 3" key="1">
    <citation type="submission" date="2018-02" db="EMBL/GenBank/DDBJ databases">
        <title>Subsurface microbial communities from deep shales in Ohio and West Virginia, USA.</title>
        <authorList>
            <person name="Wrighton K."/>
        </authorList>
    </citation>
    <scope>NUCLEOTIDE SEQUENCE [LARGE SCALE GENOMIC DNA]</scope>
    <source>
        <strain evidence="2 3">OWC-G53F</strain>
    </source>
</reference>
<protein>
    <submittedName>
        <fullName evidence="2">MSHA pilin protein MshD</fullName>
    </submittedName>
</protein>
<evidence type="ECO:0000313" key="2">
    <source>
        <dbReference type="EMBL" id="PPK68206.1"/>
    </source>
</evidence>
<dbReference type="PROSITE" id="PS00409">
    <property type="entry name" value="PROKAR_NTER_METHYL"/>
    <property type="match status" value="1"/>
</dbReference>
<keyword evidence="3" id="KW-1185">Reference proteome</keyword>
<evidence type="ECO:0000256" key="1">
    <source>
        <dbReference type="SAM" id="Phobius"/>
    </source>
</evidence>
<dbReference type="RefSeq" id="WP_219820868.1">
    <property type="nucleotide sequence ID" value="NZ_PTIY01000012.1"/>
</dbReference>
<keyword evidence="1" id="KW-0812">Transmembrane</keyword>
<keyword evidence="1" id="KW-1133">Transmembrane helix</keyword>
<proteinExistence type="predicted"/>
<name>A0A2S6GSN9_9GAMM</name>
<keyword evidence="1" id="KW-0472">Membrane</keyword>
<dbReference type="Proteomes" id="UP000238071">
    <property type="component" value="Unassembled WGS sequence"/>
</dbReference>
<dbReference type="InterPro" id="IPR012902">
    <property type="entry name" value="N_methyl_site"/>
</dbReference>
<organism evidence="2 3">
    <name type="scientific">Methylobacter tundripaludum</name>
    <dbReference type="NCBI Taxonomy" id="173365"/>
    <lineage>
        <taxon>Bacteria</taxon>
        <taxon>Pseudomonadati</taxon>
        <taxon>Pseudomonadota</taxon>
        <taxon>Gammaproteobacteria</taxon>
        <taxon>Methylococcales</taxon>
        <taxon>Methylococcaceae</taxon>
        <taxon>Methylobacter</taxon>
    </lineage>
</organism>
<comment type="caution">
    <text evidence="2">The sequence shown here is derived from an EMBL/GenBank/DDBJ whole genome shotgun (WGS) entry which is preliminary data.</text>
</comment>
<dbReference type="Pfam" id="PF07963">
    <property type="entry name" value="N_methyl"/>
    <property type="match status" value="1"/>
</dbReference>
<sequence>MFNRQQGLSLIELVIFMVIVGVAMAGVIASINYNVQHSADPVAKKQALAIAEALLEEIELMPFTWCDPDDANIETASNYTECAALSENNTAPEPGETRSGLTPFDNVNDYNGYCMATPGCPVASIRDITGTIIPELNGYTASVAVAASDLGPVDSSIALASGAALHITVTVTGPLDTTVVLESYRTRYTPQESM</sequence>
<feature type="transmembrane region" description="Helical" evidence="1">
    <location>
        <begin position="7"/>
        <end position="31"/>
    </location>
</feature>
<dbReference type="EMBL" id="PTIY01000012">
    <property type="protein sequence ID" value="PPK68206.1"/>
    <property type="molecule type" value="Genomic_DNA"/>
</dbReference>
<gene>
    <name evidence="2" type="ORF">B0F88_11238</name>
</gene>
<evidence type="ECO:0000313" key="3">
    <source>
        <dbReference type="Proteomes" id="UP000238071"/>
    </source>
</evidence>
<dbReference type="AlphaFoldDB" id="A0A2S6GSN9"/>
<accession>A0A2S6GSN9</accession>